<dbReference type="InterPro" id="IPR015422">
    <property type="entry name" value="PyrdxlP-dep_Trfase_small"/>
</dbReference>
<keyword evidence="4" id="KW-0663">Pyridoxal phosphate</keyword>
<protein>
    <recommendedName>
        <fullName evidence="5">Aminotransferase class I/classII large domain-containing protein</fullName>
    </recommendedName>
</protein>
<evidence type="ECO:0000256" key="2">
    <source>
        <dbReference type="ARBA" id="ARBA00022576"/>
    </source>
</evidence>
<proteinExistence type="predicted"/>
<dbReference type="PANTHER" id="PTHR42790:SF19">
    <property type="entry name" value="KYNURENINE_ALPHA-AMINOADIPATE AMINOTRANSFERASE, MITOCHONDRIAL"/>
    <property type="match status" value="1"/>
</dbReference>
<dbReference type="Gene3D" id="3.40.640.10">
    <property type="entry name" value="Type I PLP-dependent aspartate aminotransferase-like (Major domain)"/>
    <property type="match status" value="1"/>
</dbReference>
<dbReference type="Pfam" id="PF00155">
    <property type="entry name" value="Aminotran_1_2"/>
    <property type="match status" value="1"/>
</dbReference>
<comment type="cofactor">
    <cofactor evidence="1">
        <name>pyridoxal 5'-phosphate</name>
        <dbReference type="ChEBI" id="CHEBI:597326"/>
    </cofactor>
</comment>
<evidence type="ECO:0000256" key="4">
    <source>
        <dbReference type="ARBA" id="ARBA00022898"/>
    </source>
</evidence>
<dbReference type="AlphaFoldDB" id="A0A381NCU7"/>
<dbReference type="InterPro" id="IPR015424">
    <property type="entry name" value="PyrdxlP-dep_Trfase"/>
</dbReference>
<dbReference type="GO" id="GO:1901605">
    <property type="term" value="P:alpha-amino acid metabolic process"/>
    <property type="evidence" value="ECO:0007669"/>
    <property type="project" value="TreeGrafter"/>
</dbReference>
<dbReference type="CDD" id="cd00609">
    <property type="entry name" value="AAT_like"/>
    <property type="match status" value="1"/>
</dbReference>
<evidence type="ECO:0000313" key="6">
    <source>
        <dbReference type="EMBL" id="SUZ52376.1"/>
    </source>
</evidence>
<dbReference type="InterPro" id="IPR015421">
    <property type="entry name" value="PyrdxlP-dep_Trfase_major"/>
</dbReference>
<sequence length="397" mass="43872">MAFDFQNILAANILETTRVTPAKKGKYDFAVAYPDPVSLPHAEILECLTEALAESGSELAVYPHPQGNTPLRQYVAEKIGRDRDIQITENDVILGNGSGQPIDMICDVLLNPGDVVITDSFVYGGTLNTLRRHFTDIRGVPSDESGMDPEALDKEIEKAIKADHKPKFVYLIPSFQNPQGWTIPESRRKELLAVTEKYGVPILEDDCYADNRYDGDLPTSIFNLDDTNSVMYVGSFSKIIAPGMSLGYMTAPQLILDRAMGVKSGRVSEFTAMAVEKYARKYLDAHIEEINNIQRTKRDAMLSALGENFGTGAKWSDPDGGLYIWVKLKEGSDMVALNKRSVEEIDVGFHPGINYSPDGTSGKDHIRLCYGYNQPDEITEGISRLANFLSKEGALDS</sequence>
<dbReference type="InterPro" id="IPR004839">
    <property type="entry name" value="Aminotransferase_I/II_large"/>
</dbReference>
<evidence type="ECO:0000256" key="1">
    <source>
        <dbReference type="ARBA" id="ARBA00001933"/>
    </source>
</evidence>
<feature type="domain" description="Aminotransferase class I/classII large" evidence="5">
    <location>
        <begin position="44"/>
        <end position="380"/>
    </location>
</feature>
<evidence type="ECO:0000256" key="3">
    <source>
        <dbReference type="ARBA" id="ARBA00022679"/>
    </source>
</evidence>
<name>A0A381NCU7_9ZZZZ</name>
<dbReference type="GO" id="GO:0030170">
    <property type="term" value="F:pyridoxal phosphate binding"/>
    <property type="evidence" value="ECO:0007669"/>
    <property type="project" value="InterPro"/>
</dbReference>
<reference evidence="6" key="1">
    <citation type="submission" date="2018-05" db="EMBL/GenBank/DDBJ databases">
        <authorList>
            <person name="Lanie J.A."/>
            <person name="Ng W.-L."/>
            <person name="Kazmierczak K.M."/>
            <person name="Andrzejewski T.M."/>
            <person name="Davidsen T.M."/>
            <person name="Wayne K.J."/>
            <person name="Tettelin H."/>
            <person name="Glass J.I."/>
            <person name="Rusch D."/>
            <person name="Podicherti R."/>
            <person name="Tsui H.-C.T."/>
            <person name="Winkler M.E."/>
        </authorList>
    </citation>
    <scope>NUCLEOTIDE SEQUENCE</scope>
</reference>
<organism evidence="6">
    <name type="scientific">marine metagenome</name>
    <dbReference type="NCBI Taxonomy" id="408172"/>
    <lineage>
        <taxon>unclassified sequences</taxon>
        <taxon>metagenomes</taxon>
        <taxon>ecological metagenomes</taxon>
    </lineage>
</organism>
<dbReference type="InterPro" id="IPR050859">
    <property type="entry name" value="Class-I_PLP-dep_aminotransf"/>
</dbReference>
<keyword evidence="2" id="KW-0032">Aminotransferase</keyword>
<evidence type="ECO:0000259" key="5">
    <source>
        <dbReference type="Pfam" id="PF00155"/>
    </source>
</evidence>
<dbReference type="SUPFAM" id="SSF53383">
    <property type="entry name" value="PLP-dependent transferases"/>
    <property type="match status" value="1"/>
</dbReference>
<dbReference type="PANTHER" id="PTHR42790">
    <property type="entry name" value="AMINOTRANSFERASE"/>
    <property type="match status" value="1"/>
</dbReference>
<gene>
    <name evidence="6" type="ORF">METZ01_LOCUS5230</name>
</gene>
<accession>A0A381NCU7</accession>
<dbReference type="GO" id="GO:0008483">
    <property type="term" value="F:transaminase activity"/>
    <property type="evidence" value="ECO:0007669"/>
    <property type="project" value="UniProtKB-KW"/>
</dbReference>
<dbReference type="EMBL" id="UINC01000270">
    <property type="protein sequence ID" value="SUZ52376.1"/>
    <property type="molecule type" value="Genomic_DNA"/>
</dbReference>
<dbReference type="Gene3D" id="3.90.1150.10">
    <property type="entry name" value="Aspartate Aminotransferase, domain 1"/>
    <property type="match status" value="1"/>
</dbReference>
<keyword evidence="3" id="KW-0808">Transferase</keyword>